<reference evidence="3" key="2">
    <citation type="submission" date="2015-03" db="UniProtKB">
        <authorList>
            <consortium name="EnsemblPlants"/>
        </authorList>
    </citation>
    <scope>IDENTIFICATION</scope>
</reference>
<evidence type="ECO:0000313" key="3">
    <source>
        <dbReference type="EnsemblPlants" id="OBART12G12130.1"/>
    </source>
</evidence>
<dbReference type="AlphaFoldDB" id="A0A0D3HUH8"/>
<dbReference type="Proteomes" id="UP000026960">
    <property type="component" value="Chromosome 12"/>
</dbReference>
<dbReference type="PANTHER" id="PTHR36138:SF12">
    <property type="entry name" value="OS11G0638500 PROTEIN"/>
    <property type="match status" value="1"/>
</dbReference>
<accession>A0A0D3HUH8</accession>
<dbReference type="Gene3D" id="1.20.5.250">
    <property type="match status" value="2"/>
</dbReference>
<name>A0A0D3HUH8_9ORYZ</name>
<dbReference type="GO" id="GO:0012505">
    <property type="term" value="C:endomembrane system"/>
    <property type="evidence" value="ECO:0007669"/>
    <property type="project" value="UniProtKB-SubCell"/>
</dbReference>
<dbReference type="PaxDb" id="65489-OBART12G12130.1"/>
<dbReference type="PANTHER" id="PTHR36138">
    <property type="entry name" value="EXPRESSED PROTEIN-RELATED"/>
    <property type="match status" value="1"/>
</dbReference>
<keyword evidence="4" id="KW-1185">Reference proteome</keyword>
<evidence type="ECO:0000256" key="2">
    <source>
        <dbReference type="SAM" id="MobiDB-lite"/>
    </source>
</evidence>
<feature type="region of interest" description="Disordered" evidence="2">
    <location>
        <begin position="1"/>
        <end position="58"/>
    </location>
</feature>
<sequence length="392" mass="43740">MDPSAMNPSEEGKALGMDHSGQGKALVIQPAVNPSGEGEAPVMEEKKKMTTTTKKKTKTMRFTQEQINNCVAYKDVEALGEETLANFPQDLIDKLKAYEDEREAEKASFIEIQNHIRGERDGILNQYYTKGYAEYEVVVDDDGEEEDSKVPPRVAAPPGRRRFRNGVTVKKNQSGGGDSPNANASRINTSNEATKLWPWILRSGEDRAFLLIQPSDEGKAPVLKEKKKTKTMRFTQEQINNCIAYKDVEIPFDDNMPSLLEALGEETLANFPQDLIDKLKAYEDEREAEKASFIEIQNHIRGERDGILNQYYTKGYAKYEVVVDDDGEEDSKVPPRVVAPPAGRRRFRNGVTVQKNQSGGGGSILQIPMQVGSTPQTRQYAGDNFLSLACKP</sequence>
<dbReference type="HOGENOM" id="CLU_730321_0_0_1"/>
<organism evidence="3">
    <name type="scientific">Oryza barthii</name>
    <dbReference type="NCBI Taxonomy" id="65489"/>
    <lineage>
        <taxon>Eukaryota</taxon>
        <taxon>Viridiplantae</taxon>
        <taxon>Streptophyta</taxon>
        <taxon>Embryophyta</taxon>
        <taxon>Tracheophyta</taxon>
        <taxon>Spermatophyta</taxon>
        <taxon>Magnoliopsida</taxon>
        <taxon>Liliopsida</taxon>
        <taxon>Poales</taxon>
        <taxon>Poaceae</taxon>
        <taxon>BOP clade</taxon>
        <taxon>Oryzoideae</taxon>
        <taxon>Oryzeae</taxon>
        <taxon>Oryzinae</taxon>
        <taxon>Oryza</taxon>
    </lineage>
</organism>
<dbReference type="InterPro" id="IPR023624">
    <property type="entry name" value="Antenna_beta_dom_sf"/>
</dbReference>
<evidence type="ECO:0000313" key="4">
    <source>
        <dbReference type="Proteomes" id="UP000026960"/>
    </source>
</evidence>
<protein>
    <submittedName>
        <fullName evidence="3">Uncharacterized protein</fullName>
    </submittedName>
</protein>
<feature type="region of interest" description="Disordered" evidence="2">
    <location>
        <begin position="141"/>
        <end position="188"/>
    </location>
</feature>
<dbReference type="EnsemblPlants" id="OBART12G12130.1">
    <property type="protein sequence ID" value="OBART12G12130.1"/>
    <property type="gene ID" value="OBART12G12130"/>
</dbReference>
<proteinExistence type="predicted"/>
<comment type="subcellular location">
    <subcellularLocation>
        <location evidence="1">Endomembrane system</location>
        <topology evidence="1">Single-pass membrane protein</topology>
    </subcellularLocation>
</comment>
<evidence type="ECO:0000256" key="1">
    <source>
        <dbReference type="ARBA" id="ARBA00037847"/>
    </source>
</evidence>
<dbReference type="Gramene" id="OBART12G12130.1">
    <property type="protein sequence ID" value="OBART12G12130.1"/>
    <property type="gene ID" value="OBART12G12130"/>
</dbReference>
<reference evidence="3" key="1">
    <citation type="journal article" date="2009" name="Rice">
        <title>De Novo Next Generation Sequencing of Plant Genomes.</title>
        <authorList>
            <person name="Rounsley S."/>
            <person name="Marri P.R."/>
            <person name="Yu Y."/>
            <person name="He R."/>
            <person name="Sisneros N."/>
            <person name="Goicoechea J.L."/>
            <person name="Lee S.J."/>
            <person name="Angelova A."/>
            <person name="Kudrna D."/>
            <person name="Luo M."/>
            <person name="Affourtit J."/>
            <person name="Desany B."/>
            <person name="Knight J."/>
            <person name="Niazi F."/>
            <person name="Egholm M."/>
            <person name="Wing R.A."/>
        </authorList>
    </citation>
    <scope>NUCLEOTIDE SEQUENCE [LARGE SCALE GENOMIC DNA]</scope>
    <source>
        <strain evidence="3">cv. IRGC 105608</strain>
    </source>
</reference>